<sequence>ATVALGALPARYVRVHDIVSAGDRVGAWSVSVRGPAPYTEGATARSSGDETPTFTPGNAIDGNLATRWSATYIAEPWIAIDLGQERPSTRWASCGRLAAASSYRIERSDDGVNWTTIHTATGLEPEPDEGDRVDTVTFDPVTTQHLRVYVTGKLNSPYLSIREITVPAP</sequence>
<reference evidence="3" key="1">
    <citation type="journal article" date="2013" name="Environ. Microbiol.">
        <title>Seasonally variable intestinal metagenomes of the red palm weevil (Rhynchophorus ferrugineus).</title>
        <authorList>
            <person name="Jia S."/>
            <person name="Zhang X."/>
            <person name="Zhang G."/>
            <person name="Yin A."/>
            <person name="Zhang S."/>
            <person name="Li F."/>
            <person name="Wang L."/>
            <person name="Zhao D."/>
            <person name="Yun Q."/>
            <person name="Tala"/>
            <person name="Wang J."/>
            <person name="Sun G."/>
            <person name="Baabdullah M."/>
            <person name="Yu X."/>
            <person name="Hu S."/>
            <person name="Al-Mssallem I.S."/>
            <person name="Yu J."/>
        </authorList>
    </citation>
    <scope>NUCLEOTIDE SEQUENCE</scope>
</reference>
<dbReference type="Pfam" id="PF00754">
    <property type="entry name" value="F5_F8_type_C"/>
    <property type="match status" value="1"/>
</dbReference>
<organism evidence="3">
    <name type="scientific">uncultured Micromonospora sp</name>
    <dbReference type="NCBI Taxonomy" id="429168"/>
    <lineage>
        <taxon>Bacteria</taxon>
        <taxon>Bacillati</taxon>
        <taxon>Actinomycetota</taxon>
        <taxon>Actinomycetes</taxon>
        <taxon>Micromonosporales</taxon>
        <taxon>Micromonosporaceae</taxon>
        <taxon>Micromonospora</taxon>
        <taxon>environmental samples</taxon>
    </lineage>
</organism>
<feature type="non-terminal residue" evidence="3">
    <location>
        <position position="169"/>
    </location>
</feature>
<dbReference type="InterPro" id="IPR008979">
    <property type="entry name" value="Galactose-bd-like_sf"/>
</dbReference>
<evidence type="ECO:0000313" key="3">
    <source>
        <dbReference type="EMBL" id="AIA84456.1"/>
    </source>
</evidence>
<dbReference type="Gene3D" id="2.60.120.260">
    <property type="entry name" value="Galactose-binding domain-like"/>
    <property type="match status" value="1"/>
</dbReference>
<feature type="domain" description="F5/8 type C" evidence="2">
    <location>
        <begin position="25"/>
        <end position="169"/>
    </location>
</feature>
<accession>A0A060BVD9</accession>
<dbReference type="EMBL" id="KF117203">
    <property type="protein sequence ID" value="AIA84456.1"/>
    <property type="molecule type" value="Genomic_DNA"/>
</dbReference>
<feature type="compositionally biased region" description="Polar residues" evidence="1">
    <location>
        <begin position="44"/>
        <end position="56"/>
    </location>
</feature>
<proteinExistence type="predicted"/>
<dbReference type="InterPro" id="IPR000421">
    <property type="entry name" value="FA58C"/>
</dbReference>
<evidence type="ECO:0000259" key="2">
    <source>
        <dbReference type="PROSITE" id="PS50022"/>
    </source>
</evidence>
<name>A0A060BVD9_9ACTN</name>
<feature type="region of interest" description="Disordered" evidence="1">
    <location>
        <begin position="39"/>
        <end position="58"/>
    </location>
</feature>
<feature type="non-terminal residue" evidence="3">
    <location>
        <position position="1"/>
    </location>
</feature>
<protein>
    <submittedName>
        <fullName evidence="3">F5_F8_type_C</fullName>
    </submittedName>
</protein>
<dbReference type="AlphaFoldDB" id="A0A060BVD9"/>
<dbReference type="PROSITE" id="PS50022">
    <property type="entry name" value="FA58C_3"/>
    <property type="match status" value="1"/>
</dbReference>
<dbReference type="SUPFAM" id="SSF49785">
    <property type="entry name" value="Galactose-binding domain-like"/>
    <property type="match status" value="1"/>
</dbReference>
<evidence type="ECO:0000256" key="1">
    <source>
        <dbReference type="SAM" id="MobiDB-lite"/>
    </source>
</evidence>